<dbReference type="EC" id="2.3.1.269" evidence="9"/>
<evidence type="ECO:0000256" key="7">
    <source>
        <dbReference type="ARBA" id="ARBA00023136"/>
    </source>
</evidence>
<organism evidence="11 12">
    <name type="scientific">Agaribacter flavus</name>
    <dbReference type="NCBI Taxonomy" id="1902781"/>
    <lineage>
        <taxon>Bacteria</taxon>
        <taxon>Pseudomonadati</taxon>
        <taxon>Pseudomonadota</taxon>
        <taxon>Gammaproteobacteria</taxon>
        <taxon>Alteromonadales</taxon>
        <taxon>Alteromonadaceae</taxon>
        <taxon>Agaribacter</taxon>
    </lineage>
</organism>
<evidence type="ECO:0000256" key="9">
    <source>
        <dbReference type="HAMAP-Rule" id="MF_01148"/>
    </source>
</evidence>
<keyword evidence="7 9" id="KW-0472">Membrane</keyword>
<evidence type="ECO:0000256" key="6">
    <source>
        <dbReference type="ARBA" id="ARBA00022989"/>
    </source>
</evidence>
<comment type="subcellular location">
    <subcellularLocation>
        <location evidence="1 9">Cell membrane</location>
        <topology evidence="1 9">Multi-pass membrane protein</topology>
    </subcellularLocation>
</comment>
<comment type="function">
    <text evidence="9">Catalyzes the phospholipid dependent N-acylation of the N-terminal cysteine of apolipoprotein, the last step in lipoprotein maturation.</text>
</comment>
<feature type="transmembrane region" description="Helical" evidence="9">
    <location>
        <begin position="20"/>
        <end position="41"/>
    </location>
</feature>
<dbReference type="InterPro" id="IPR045378">
    <property type="entry name" value="LNT_N"/>
</dbReference>
<evidence type="ECO:0000256" key="3">
    <source>
        <dbReference type="ARBA" id="ARBA00022475"/>
    </source>
</evidence>
<evidence type="ECO:0000256" key="4">
    <source>
        <dbReference type="ARBA" id="ARBA00022679"/>
    </source>
</evidence>
<dbReference type="Proteomes" id="UP001595478">
    <property type="component" value="Unassembled WGS sequence"/>
</dbReference>
<protein>
    <recommendedName>
        <fullName evidence="9">Apolipoprotein N-acyltransferase</fullName>
        <shortName evidence="9">ALP N-acyltransferase</shortName>
        <ecNumber evidence="9">2.3.1.269</ecNumber>
    </recommendedName>
</protein>
<dbReference type="GO" id="GO:0016746">
    <property type="term" value="F:acyltransferase activity"/>
    <property type="evidence" value="ECO:0007669"/>
    <property type="project" value="UniProtKB-KW"/>
</dbReference>
<gene>
    <name evidence="9 11" type="primary">lnt</name>
    <name evidence="11" type="ORF">ACFOHL_00825</name>
</gene>
<feature type="transmembrane region" description="Helical" evidence="9">
    <location>
        <begin position="53"/>
        <end position="74"/>
    </location>
</feature>
<evidence type="ECO:0000313" key="11">
    <source>
        <dbReference type="EMBL" id="MFC3120159.1"/>
    </source>
</evidence>
<evidence type="ECO:0000256" key="1">
    <source>
        <dbReference type="ARBA" id="ARBA00004651"/>
    </source>
</evidence>
<dbReference type="InterPro" id="IPR036526">
    <property type="entry name" value="C-N_Hydrolase_sf"/>
</dbReference>
<dbReference type="PANTHER" id="PTHR38686:SF1">
    <property type="entry name" value="APOLIPOPROTEIN N-ACYLTRANSFERASE"/>
    <property type="match status" value="1"/>
</dbReference>
<comment type="pathway">
    <text evidence="9">Protein modification; lipoprotein biosynthesis (N-acyl transfer).</text>
</comment>
<dbReference type="Pfam" id="PF20154">
    <property type="entry name" value="LNT_N"/>
    <property type="match status" value="1"/>
</dbReference>
<dbReference type="HAMAP" id="MF_01148">
    <property type="entry name" value="Lnt"/>
    <property type="match status" value="1"/>
</dbReference>
<comment type="catalytic activity">
    <reaction evidence="9">
        <text>N-terminal S-1,2-diacyl-sn-glyceryl-L-cysteinyl-[lipoprotein] + a glycerophospholipid = N-acyl-S-1,2-diacyl-sn-glyceryl-L-cysteinyl-[lipoprotein] + a 2-acyl-sn-glycero-3-phospholipid + H(+)</text>
        <dbReference type="Rhea" id="RHEA:48228"/>
        <dbReference type="Rhea" id="RHEA-COMP:14681"/>
        <dbReference type="Rhea" id="RHEA-COMP:14684"/>
        <dbReference type="ChEBI" id="CHEBI:15378"/>
        <dbReference type="ChEBI" id="CHEBI:136912"/>
        <dbReference type="ChEBI" id="CHEBI:140656"/>
        <dbReference type="ChEBI" id="CHEBI:140657"/>
        <dbReference type="ChEBI" id="CHEBI:140660"/>
        <dbReference type="EC" id="2.3.1.269"/>
    </reaction>
</comment>
<dbReference type="SUPFAM" id="SSF56317">
    <property type="entry name" value="Carbon-nitrogen hydrolase"/>
    <property type="match status" value="1"/>
</dbReference>
<keyword evidence="3 9" id="KW-1003">Cell membrane</keyword>
<keyword evidence="8 9" id="KW-0012">Acyltransferase</keyword>
<dbReference type="PROSITE" id="PS50263">
    <property type="entry name" value="CN_HYDROLASE"/>
    <property type="match status" value="1"/>
</dbReference>
<dbReference type="Gene3D" id="3.60.110.10">
    <property type="entry name" value="Carbon-nitrogen hydrolase"/>
    <property type="match status" value="1"/>
</dbReference>
<dbReference type="PANTHER" id="PTHR38686">
    <property type="entry name" value="APOLIPOPROTEIN N-ACYLTRANSFERASE"/>
    <property type="match status" value="1"/>
</dbReference>
<comment type="similarity">
    <text evidence="2 9">Belongs to the CN hydrolase family. Apolipoprotein N-acyltransferase subfamily.</text>
</comment>
<evidence type="ECO:0000259" key="10">
    <source>
        <dbReference type="PROSITE" id="PS50263"/>
    </source>
</evidence>
<feature type="transmembrane region" description="Helical" evidence="9">
    <location>
        <begin position="111"/>
        <end position="131"/>
    </location>
</feature>
<dbReference type="InterPro" id="IPR004563">
    <property type="entry name" value="Apolipo_AcylTrfase"/>
</dbReference>
<dbReference type="EMBL" id="JBHRSW010000004">
    <property type="protein sequence ID" value="MFC3120159.1"/>
    <property type="molecule type" value="Genomic_DNA"/>
</dbReference>
<feature type="transmembrane region" description="Helical" evidence="9">
    <location>
        <begin position="151"/>
        <end position="174"/>
    </location>
</feature>
<dbReference type="RefSeq" id="WP_376918557.1">
    <property type="nucleotide sequence ID" value="NZ_JBHRSW010000004.1"/>
</dbReference>
<dbReference type="CDD" id="cd07571">
    <property type="entry name" value="ALP_N-acyl_transferase"/>
    <property type="match status" value="1"/>
</dbReference>
<comment type="caution">
    <text evidence="11">The sequence shown here is derived from an EMBL/GenBank/DDBJ whole genome shotgun (WGS) entry which is preliminary data.</text>
</comment>
<feature type="domain" description="CN hydrolase" evidence="10">
    <location>
        <begin position="216"/>
        <end position="469"/>
    </location>
</feature>
<proteinExistence type="inferred from homology"/>
<name>A0ABV7FLB6_9ALTE</name>
<dbReference type="InterPro" id="IPR003010">
    <property type="entry name" value="C-N_Hydrolase"/>
</dbReference>
<feature type="transmembrane region" description="Helical" evidence="9">
    <location>
        <begin position="80"/>
        <end position="104"/>
    </location>
</feature>
<accession>A0ABV7FLB6</accession>
<feature type="transmembrane region" description="Helical" evidence="9">
    <location>
        <begin position="181"/>
        <end position="198"/>
    </location>
</feature>
<keyword evidence="6 9" id="KW-1133">Transmembrane helix</keyword>
<keyword evidence="5 9" id="KW-0812">Transmembrane</keyword>
<evidence type="ECO:0000256" key="2">
    <source>
        <dbReference type="ARBA" id="ARBA00010065"/>
    </source>
</evidence>
<sequence length="504" mass="56080">MNTFAVNAIATLLGASLTFAFAPFGQWYLVYICLPLGLYLLHQYSSKPVQTAWWFGLGYFGAGISWVHVSIATFGGLPLVVSLFLMLLLCGYLALFPAICVAILSRFFTFALWPLAIPLVWLVTEWVRAHFLTGFPWLSIAYSQIDSPLSGMLPVIGEIGVSALVLCISASIAVGIAHKKWLPPVLLSLLLFTLGWTTKSINWVTESNEKISVALVQGNIEQSIRWQPEQDIPTIEKYKRLSETHWSSDIVIWPEAAIPVLESMPLALETLRSLDELATSHNTALITGSVDYQGRTQEAYNNLLALGMDIKGKNTIPYSYRHENRFSKHHLLPIGEFVPFESLLRPLAPIFDLPMSSFNRGDFEQENLLANGYHLVPAICYEIAFPKQVKANIKVHSDLLVTVSNDAWFGDSHGPHQHLEIARMRAIEFALPIVRATNTGVTAAFDHRGDNLGQLDQFVDDVLNVNIALVEGRTPYFVFGDIPIYLLSTVLFVIACFVSTRSKA</sequence>
<keyword evidence="4 9" id="KW-0808">Transferase</keyword>
<keyword evidence="12" id="KW-1185">Reference proteome</keyword>
<dbReference type="NCBIfam" id="TIGR00546">
    <property type="entry name" value="lnt"/>
    <property type="match status" value="1"/>
</dbReference>
<feature type="transmembrane region" description="Helical" evidence="9">
    <location>
        <begin position="476"/>
        <end position="498"/>
    </location>
</feature>
<dbReference type="Pfam" id="PF00795">
    <property type="entry name" value="CN_hydrolase"/>
    <property type="match status" value="1"/>
</dbReference>
<reference evidence="12" key="1">
    <citation type="journal article" date="2019" name="Int. J. Syst. Evol. Microbiol.">
        <title>The Global Catalogue of Microorganisms (GCM) 10K type strain sequencing project: providing services to taxonomists for standard genome sequencing and annotation.</title>
        <authorList>
            <consortium name="The Broad Institute Genomics Platform"/>
            <consortium name="The Broad Institute Genome Sequencing Center for Infectious Disease"/>
            <person name="Wu L."/>
            <person name="Ma J."/>
        </authorList>
    </citation>
    <scope>NUCLEOTIDE SEQUENCE [LARGE SCALE GENOMIC DNA]</scope>
    <source>
        <strain evidence="12">KCTC 52473</strain>
    </source>
</reference>
<evidence type="ECO:0000313" key="12">
    <source>
        <dbReference type="Proteomes" id="UP001595478"/>
    </source>
</evidence>
<evidence type="ECO:0000256" key="8">
    <source>
        <dbReference type="ARBA" id="ARBA00023315"/>
    </source>
</evidence>
<evidence type="ECO:0000256" key="5">
    <source>
        <dbReference type="ARBA" id="ARBA00022692"/>
    </source>
</evidence>